<reference evidence="2" key="1">
    <citation type="submission" date="2014-04" db="EMBL/GenBank/DDBJ databases">
        <title>Evolutionary Origins and Diversification of the Mycorrhizal Mutualists.</title>
        <authorList>
            <consortium name="DOE Joint Genome Institute"/>
            <consortium name="Mycorrhizal Genomics Consortium"/>
            <person name="Kohler A."/>
            <person name="Kuo A."/>
            <person name="Nagy L.G."/>
            <person name="Floudas D."/>
            <person name="Copeland A."/>
            <person name="Barry K.W."/>
            <person name="Cichocki N."/>
            <person name="Veneault-Fourrey C."/>
            <person name="LaButti K."/>
            <person name="Lindquist E.A."/>
            <person name="Lipzen A."/>
            <person name="Lundell T."/>
            <person name="Morin E."/>
            <person name="Murat C."/>
            <person name="Riley R."/>
            <person name="Ohm R."/>
            <person name="Sun H."/>
            <person name="Tunlid A."/>
            <person name="Henrissat B."/>
            <person name="Grigoriev I.V."/>
            <person name="Hibbett D.S."/>
            <person name="Martin F."/>
        </authorList>
    </citation>
    <scope>NUCLEOTIDE SEQUENCE [LARGE SCALE GENOMIC DNA]</scope>
    <source>
        <strain evidence="2">FD-334 SS-4</strain>
    </source>
</reference>
<dbReference type="EMBL" id="KN817589">
    <property type="protein sequence ID" value="KJA18448.1"/>
    <property type="molecule type" value="Genomic_DNA"/>
</dbReference>
<gene>
    <name evidence="1" type="ORF">HYPSUDRAFT_959508</name>
</gene>
<keyword evidence="2" id="KW-1185">Reference proteome</keyword>
<dbReference type="Proteomes" id="UP000054270">
    <property type="component" value="Unassembled WGS sequence"/>
</dbReference>
<sequence>MKNSYVLRPQTILARRPPPSAPPADFVCADQHRRTIPVGIATTIVPSLFASRCTRRIRESRIQYGAHFPASSPALPPKPREGRIHVDNRHNTTAPARAITSNRCATVPQRAWLRSHPGALTRTDSKTAPPHQDAMRTMRVVAVAHNQCVWGSSHDVVFHAANCAGGTPNALTNEVLSTSGWASRRLLTPGVCLGGM</sequence>
<evidence type="ECO:0000313" key="1">
    <source>
        <dbReference type="EMBL" id="KJA18448.1"/>
    </source>
</evidence>
<accession>A0A0D2M5G2</accession>
<protein>
    <submittedName>
        <fullName evidence="1">Uncharacterized protein</fullName>
    </submittedName>
</protein>
<organism evidence="1 2">
    <name type="scientific">Hypholoma sublateritium (strain FD-334 SS-4)</name>
    <dbReference type="NCBI Taxonomy" id="945553"/>
    <lineage>
        <taxon>Eukaryota</taxon>
        <taxon>Fungi</taxon>
        <taxon>Dikarya</taxon>
        <taxon>Basidiomycota</taxon>
        <taxon>Agaricomycotina</taxon>
        <taxon>Agaricomycetes</taxon>
        <taxon>Agaricomycetidae</taxon>
        <taxon>Agaricales</taxon>
        <taxon>Agaricineae</taxon>
        <taxon>Strophariaceae</taxon>
        <taxon>Hypholoma</taxon>
    </lineage>
</organism>
<name>A0A0D2M5G2_HYPSF</name>
<evidence type="ECO:0000313" key="2">
    <source>
        <dbReference type="Proteomes" id="UP000054270"/>
    </source>
</evidence>
<proteinExistence type="predicted"/>
<dbReference type="AlphaFoldDB" id="A0A0D2M5G2"/>